<evidence type="ECO:0000313" key="13">
    <source>
        <dbReference type="Proteomes" id="UP000654108"/>
    </source>
</evidence>
<reference evidence="12" key="1">
    <citation type="submission" date="2020-09" db="EMBL/GenBank/DDBJ databases">
        <title>Genome seq and assembly of Devosia sp.</title>
        <authorList>
            <person name="Chhetri G."/>
        </authorList>
    </citation>
    <scope>NUCLEOTIDE SEQUENCE</scope>
    <source>
        <strain evidence="12">PTR5</strain>
    </source>
</reference>
<evidence type="ECO:0000256" key="6">
    <source>
        <dbReference type="ARBA" id="ARBA00022556"/>
    </source>
</evidence>
<evidence type="ECO:0000313" key="12">
    <source>
        <dbReference type="EMBL" id="MBD8064600.1"/>
    </source>
</evidence>
<dbReference type="PANTHER" id="PTHR30372">
    <property type="entry name" value="LIPID-A-DISACCHARIDE SYNTHASE"/>
    <property type="match status" value="1"/>
</dbReference>
<sequence>MGQALNIFLLAGESSGDRIAADLVRRLRLHAPVELSGVGGDALEAEGLVSLFPMHELAVMGWADVLPRLPRLLWRARQVARTIIHTRPDVVVLVDAQVFSSVVAGLVHKAAADIPVLLCVAPAVWAWKPERAQGLKPRFREVLAVLPFEPAVMRDAGGPMTHYIGHPATEQFIQRLVPPQRGPLLLLPGSRDGELRRHLPLMKAIAARFSDHPRVTEFVLPTPRHLADKLRSELNSWPLPVTVISGQAEKNDAFASALAAVAVTGTVTLELALAGIPMVTTYVADRGQAKRWFQYKVKFAALPNAILDRPLVPEVLQLAPDVMALGDAVEALLNQAEHMERQLEGFAEIRAVMETGTPTDPRVDPASRVLASINRR</sequence>
<evidence type="ECO:0000256" key="9">
    <source>
        <dbReference type="ARBA" id="ARBA00023098"/>
    </source>
</evidence>
<evidence type="ECO:0000256" key="7">
    <source>
        <dbReference type="ARBA" id="ARBA00022676"/>
    </source>
</evidence>
<keyword evidence="13" id="KW-1185">Reference proteome</keyword>
<proteinExistence type="inferred from homology"/>
<name>A0A927FQX3_9HYPH</name>
<evidence type="ECO:0000256" key="11">
    <source>
        <dbReference type="SAM" id="Coils"/>
    </source>
</evidence>
<comment type="similarity">
    <text evidence="2">Belongs to the LpxB family.</text>
</comment>
<dbReference type="Proteomes" id="UP000654108">
    <property type="component" value="Unassembled WGS sequence"/>
</dbReference>
<dbReference type="AlphaFoldDB" id="A0A927FQX3"/>
<dbReference type="GO" id="GO:0008915">
    <property type="term" value="F:lipid-A-disaccharide synthase activity"/>
    <property type="evidence" value="ECO:0007669"/>
    <property type="project" value="UniProtKB-EC"/>
</dbReference>
<dbReference type="PANTHER" id="PTHR30372:SF4">
    <property type="entry name" value="LIPID-A-DISACCHARIDE SYNTHASE, MITOCHONDRIAL-RELATED"/>
    <property type="match status" value="1"/>
</dbReference>
<evidence type="ECO:0000256" key="4">
    <source>
        <dbReference type="ARBA" id="ARBA00020902"/>
    </source>
</evidence>
<comment type="caution">
    <text evidence="12">The sequence shown here is derived from an EMBL/GenBank/DDBJ whole genome shotgun (WGS) entry which is preliminary data.</text>
</comment>
<dbReference type="EMBL" id="JACYFU010000001">
    <property type="protein sequence ID" value="MBD8064600.1"/>
    <property type="molecule type" value="Genomic_DNA"/>
</dbReference>
<accession>A0A927FQX3</accession>
<dbReference type="InterPro" id="IPR003835">
    <property type="entry name" value="Glyco_trans_19"/>
</dbReference>
<dbReference type="GO" id="GO:0009245">
    <property type="term" value="P:lipid A biosynthetic process"/>
    <property type="evidence" value="ECO:0007669"/>
    <property type="project" value="UniProtKB-KW"/>
</dbReference>
<evidence type="ECO:0000256" key="3">
    <source>
        <dbReference type="ARBA" id="ARBA00012687"/>
    </source>
</evidence>
<keyword evidence="9" id="KW-0443">Lipid metabolism</keyword>
<dbReference type="GO" id="GO:0005543">
    <property type="term" value="F:phospholipid binding"/>
    <property type="evidence" value="ECO:0007669"/>
    <property type="project" value="TreeGrafter"/>
</dbReference>
<comment type="function">
    <text evidence="1">Condensation of UDP-2,3-diacylglucosamine and 2,3-diacylglucosamine-1-phosphate to form lipid A disaccharide, a precursor of lipid A, a phosphorylated glycolipid that anchors the lipopolysaccharide to the outer membrane of the cell.</text>
</comment>
<keyword evidence="6" id="KW-0441">Lipid A biosynthesis</keyword>
<keyword evidence="8" id="KW-0808">Transferase</keyword>
<comment type="catalytic activity">
    <reaction evidence="10">
        <text>a lipid X + a UDP-2-N,3-O-bis[(3R)-3-hydroxyacyl]-alpha-D-glucosamine = a lipid A disaccharide + UDP + H(+)</text>
        <dbReference type="Rhea" id="RHEA:67828"/>
        <dbReference type="ChEBI" id="CHEBI:15378"/>
        <dbReference type="ChEBI" id="CHEBI:58223"/>
        <dbReference type="ChEBI" id="CHEBI:137748"/>
        <dbReference type="ChEBI" id="CHEBI:176338"/>
        <dbReference type="ChEBI" id="CHEBI:176343"/>
        <dbReference type="EC" id="2.4.1.182"/>
    </reaction>
</comment>
<keyword evidence="5" id="KW-0444">Lipid biosynthesis</keyword>
<evidence type="ECO:0000256" key="10">
    <source>
        <dbReference type="ARBA" id="ARBA00048975"/>
    </source>
</evidence>
<organism evidence="12 13">
    <name type="scientific">Devosia oryzisoli</name>
    <dbReference type="NCBI Taxonomy" id="2774138"/>
    <lineage>
        <taxon>Bacteria</taxon>
        <taxon>Pseudomonadati</taxon>
        <taxon>Pseudomonadota</taxon>
        <taxon>Alphaproteobacteria</taxon>
        <taxon>Hyphomicrobiales</taxon>
        <taxon>Devosiaceae</taxon>
        <taxon>Devosia</taxon>
    </lineage>
</organism>
<dbReference type="Pfam" id="PF02684">
    <property type="entry name" value="LpxB"/>
    <property type="match status" value="1"/>
</dbReference>
<keyword evidence="11" id="KW-0175">Coiled coil</keyword>
<keyword evidence="7" id="KW-0328">Glycosyltransferase</keyword>
<evidence type="ECO:0000256" key="2">
    <source>
        <dbReference type="ARBA" id="ARBA00007868"/>
    </source>
</evidence>
<gene>
    <name evidence="12" type="ORF">IC608_03830</name>
</gene>
<evidence type="ECO:0000256" key="5">
    <source>
        <dbReference type="ARBA" id="ARBA00022516"/>
    </source>
</evidence>
<dbReference type="RefSeq" id="WP_191772764.1">
    <property type="nucleotide sequence ID" value="NZ_JACYFU010000001.1"/>
</dbReference>
<evidence type="ECO:0000256" key="8">
    <source>
        <dbReference type="ARBA" id="ARBA00022679"/>
    </source>
</evidence>
<evidence type="ECO:0000256" key="1">
    <source>
        <dbReference type="ARBA" id="ARBA00002056"/>
    </source>
</evidence>
<dbReference type="SUPFAM" id="SSF53756">
    <property type="entry name" value="UDP-Glycosyltransferase/glycogen phosphorylase"/>
    <property type="match status" value="1"/>
</dbReference>
<dbReference type="EC" id="2.4.1.182" evidence="3"/>
<feature type="coiled-coil region" evidence="11">
    <location>
        <begin position="322"/>
        <end position="349"/>
    </location>
</feature>
<protein>
    <recommendedName>
        <fullName evidence="4">Lipid-A-disaccharide synthase</fullName>
        <ecNumber evidence="3">2.4.1.182</ecNumber>
    </recommendedName>
</protein>
<dbReference type="GO" id="GO:0016020">
    <property type="term" value="C:membrane"/>
    <property type="evidence" value="ECO:0007669"/>
    <property type="project" value="GOC"/>
</dbReference>